<name>A0A873WND4_9CAUD</name>
<gene>
    <name evidence="1" type="ORF">CPT_Sycamore_035</name>
</gene>
<organism evidence="1 2">
    <name type="scientific">Streptomyces phage Sycamore</name>
    <dbReference type="NCBI Taxonomy" id="2767589"/>
    <lineage>
        <taxon>Viruses</taxon>
        <taxon>Duplodnaviria</taxon>
        <taxon>Heunggongvirae</taxon>
        <taxon>Uroviricota</taxon>
        <taxon>Caudoviricetes</taxon>
        <taxon>Colingsworthviridae</taxon>
        <taxon>Sycamorevirus</taxon>
        <taxon>Sycamorevirus sycamore</taxon>
    </lineage>
</organism>
<keyword evidence="1" id="KW-0378">Hydrolase</keyword>
<proteinExistence type="predicted"/>
<accession>A0A873WND4</accession>
<protein>
    <submittedName>
        <fullName evidence="1">HNH endonuclease</fullName>
    </submittedName>
</protein>
<dbReference type="Proteomes" id="UP000663175">
    <property type="component" value="Segment"/>
</dbReference>
<dbReference type="EMBL" id="MT701593">
    <property type="protein sequence ID" value="QPB09575.1"/>
    <property type="molecule type" value="Genomic_DNA"/>
</dbReference>
<keyword evidence="2" id="KW-1185">Reference proteome</keyword>
<evidence type="ECO:0000313" key="2">
    <source>
        <dbReference type="Proteomes" id="UP000663175"/>
    </source>
</evidence>
<evidence type="ECO:0000313" key="1">
    <source>
        <dbReference type="EMBL" id="QPB09575.1"/>
    </source>
</evidence>
<reference evidence="1" key="1">
    <citation type="submission" date="2020-07" db="EMBL/GenBank/DDBJ databases">
        <title>Complete genome sequence of Streptomyces phage Sycamore.</title>
        <authorList>
            <person name="Zhang X.-H."/>
            <person name="Rivera M."/>
            <person name="Marquez A."/>
            <person name="Clark J.D."/>
            <person name="Hernandez I."/>
            <person name="Liu M."/>
            <person name="Burrowes B.H."/>
        </authorList>
    </citation>
    <scope>NUCLEOTIDE SEQUENCE</scope>
</reference>
<keyword evidence="1" id="KW-0540">Nuclease</keyword>
<sequence>MKTCKGCQRRLPASEFWKRESSTDGLQFRCKECQRPGYRDRHKAAERLRAAEYGRAWRTANATHVSDYRGRVRERNAAQARAYRYRVRVATHLQETEAVYTLWHSLNGSGERAEPIDPRAVVAHWEATGMANTCRNGCGNAWREIVHAVPLYEGGEHTPANLVPQCRKPNCSPAGLAVAATATNRPSTSTT</sequence>
<keyword evidence="1" id="KW-0255">Endonuclease</keyword>
<dbReference type="GO" id="GO:0004519">
    <property type="term" value="F:endonuclease activity"/>
    <property type="evidence" value="ECO:0007669"/>
    <property type="project" value="UniProtKB-KW"/>
</dbReference>